<dbReference type="PANTHER" id="PTHR11709">
    <property type="entry name" value="MULTI-COPPER OXIDASE"/>
    <property type="match status" value="1"/>
</dbReference>
<feature type="domain" description="Plastocyanin-like" evidence="4">
    <location>
        <begin position="50"/>
        <end position="125"/>
    </location>
</feature>
<reference evidence="5" key="1">
    <citation type="submission" date="2019-03" db="EMBL/GenBank/DDBJ databases">
        <authorList>
            <person name="Mank J."/>
            <person name="Almeida P."/>
        </authorList>
    </citation>
    <scope>NUCLEOTIDE SEQUENCE</scope>
    <source>
        <strain evidence="5">78183</strain>
    </source>
</reference>
<accession>A0A6N2MP57</accession>
<evidence type="ECO:0000256" key="2">
    <source>
        <dbReference type="SAM" id="SignalP"/>
    </source>
</evidence>
<dbReference type="InterPro" id="IPR001117">
    <property type="entry name" value="Cu-oxidase_2nd"/>
</dbReference>
<keyword evidence="2" id="KW-0732">Signal</keyword>
<organism evidence="5">
    <name type="scientific">Salix viminalis</name>
    <name type="common">Common osier</name>
    <name type="synonym">Basket willow</name>
    <dbReference type="NCBI Taxonomy" id="40686"/>
    <lineage>
        <taxon>Eukaryota</taxon>
        <taxon>Viridiplantae</taxon>
        <taxon>Streptophyta</taxon>
        <taxon>Embryophyta</taxon>
        <taxon>Tracheophyta</taxon>
        <taxon>Spermatophyta</taxon>
        <taxon>Magnoliopsida</taxon>
        <taxon>eudicotyledons</taxon>
        <taxon>Gunneridae</taxon>
        <taxon>Pentapetalae</taxon>
        <taxon>rosids</taxon>
        <taxon>fabids</taxon>
        <taxon>Malpighiales</taxon>
        <taxon>Salicaceae</taxon>
        <taxon>Saliceae</taxon>
        <taxon>Salix</taxon>
    </lineage>
</organism>
<dbReference type="Pfam" id="PF00394">
    <property type="entry name" value="Cu-oxidase"/>
    <property type="match status" value="1"/>
</dbReference>
<feature type="signal peptide" evidence="2">
    <location>
        <begin position="1"/>
        <end position="23"/>
    </location>
</feature>
<evidence type="ECO:0000259" key="4">
    <source>
        <dbReference type="Pfam" id="PF07732"/>
    </source>
</evidence>
<feature type="domain" description="Plastocyanin-like" evidence="3">
    <location>
        <begin position="169"/>
        <end position="253"/>
    </location>
</feature>
<dbReference type="GO" id="GO:0005507">
    <property type="term" value="F:copper ion binding"/>
    <property type="evidence" value="ECO:0007669"/>
    <property type="project" value="InterPro"/>
</dbReference>
<dbReference type="PANTHER" id="PTHR11709:SF319">
    <property type="entry name" value="LACCASE-16"/>
    <property type="match status" value="1"/>
</dbReference>
<sequence>MDMAPWVRGLVLVACLFPATVESMVRHYKFNESDIIVEGMPPKLSLVAVVMKNSTKLCSTKPIVTVNGQFPGPTLVAREDDTVLVKVVNHVKYNLSIHWHGIRQLRTGWADGPAYITQCPIQPEAILWSKRHSTLARTYPLAQGHCPWCDCDSAKRGVPYPFPTPQRKNEWWKSDVEAVINEATKSGVAPNVSDAHTINGHPGPVSACSSLGGYNLSVQPGKTYMLRIINAALNEELFFKIAGHQLTVVEVLGRSLAFHGPPIAVDNVTATATLHYSGTLASITTTLTVPPAKNATAGPLKYFTIGLGINPCATCKNGSRVVADINNVTFVMPKNCSPSSSCLQH</sequence>
<dbReference type="SUPFAM" id="SSF49503">
    <property type="entry name" value="Cupredoxins"/>
    <property type="match status" value="2"/>
</dbReference>
<proteinExistence type="inferred from homology"/>
<dbReference type="AlphaFoldDB" id="A0A6N2MP57"/>
<evidence type="ECO:0000259" key="3">
    <source>
        <dbReference type="Pfam" id="PF00394"/>
    </source>
</evidence>
<feature type="chain" id="PRO_5026791189" description="Laccase" evidence="2">
    <location>
        <begin position="24"/>
        <end position="345"/>
    </location>
</feature>
<evidence type="ECO:0008006" key="6">
    <source>
        <dbReference type="Google" id="ProtNLM"/>
    </source>
</evidence>
<dbReference type="Pfam" id="PF07732">
    <property type="entry name" value="Cu-oxidase_3"/>
    <property type="match status" value="1"/>
</dbReference>
<dbReference type="InterPro" id="IPR045087">
    <property type="entry name" value="Cu-oxidase_fam"/>
</dbReference>
<evidence type="ECO:0000256" key="1">
    <source>
        <dbReference type="ARBA" id="ARBA00010609"/>
    </source>
</evidence>
<dbReference type="GO" id="GO:0016491">
    <property type="term" value="F:oxidoreductase activity"/>
    <property type="evidence" value="ECO:0007669"/>
    <property type="project" value="TreeGrafter"/>
</dbReference>
<dbReference type="InterPro" id="IPR011707">
    <property type="entry name" value="Cu-oxidase-like_N"/>
</dbReference>
<name>A0A6N2MP57_SALVM</name>
<gene>
    <name evidence="5" type="ORF">SVIM_LOCUS400861</name>
</gene>
<comment type="similarity">
    <text evidence="1">Belongs to the multicopper oxidase family.</text>
</comment>
<dbReference type="Gene3D" id="2.60.40.420">
    <property type="entry name" value="Cupredoxins - blue copper proteins"/>
    <property type="match status" value="2"/>
</dbReference>
<dbReference type="InterPro" id="IPR008972">
    <property type="entry name" value="Cupredoxin"/>
</dbReference>
<dbReference type="EMBL" id="CAADRP010001914">
    <property type="protein sequence ID" value="VFU56079.1"/>
    <property type="molecule type" value="Genomic_DNA"/>
</dbReference>
<protein>
    <recommendedName>
        <fullName evidence="6">Laccase</fullName>
    </recommendedName>
</protein>
<evidence type="ECO:0000313" key="5">
    <source>
        <dbReference type="EMBL" id="VFU56079.1"/>
    </source>
</evidence>